<evidence type="ECO:0000313" key="1">
    <source>
        <dbReference type="EMBL" id="ELW73013.1"/>
    </source>
</evidence>
<protein>
    <submittedName>
        <fullName evidence="1">Uncharacterized protein</fullName>
    </submittedName>
</protein>
<organism evidence="1 2">
    <name type="scientific">Tupaia chinensis</name>
    <name type="common">Chinese tree shrew</name>
    <name type="synonym">Tupaia belangeri chinensis</name>
    <dbReference type="NCBI Taxonomy" id="246437"/>
    <lineage>
        <taxon>Eukaryota</taxon>
        <taxon>Metazoa</taxon>
        <taxon>Chordata</taxon>
        <taxon>Craniata</taxon>
        <taxon>Vertebrata</taxon>
        <taxon>Euteleostomi</taxon>
        <taxon>Mammalia</taxon>
        <taxon>Eutheria</taxon>
        <taxon>Euarchontoglires</taxon>
        <taxon>Scandentia</taxon>
        <taxon>Tupaiidae</taxon>
        <taxon>Tupaia</taxon>
    </lineage>
</organism>
<sequence length="130" mass="14585">MGLISLVPPDQEWNTGFILAPAEYVSELFRKLPEDSCFSNGLGVSSQYSWLVTLNEEPENDELQNFDIQAKSLSEEERLKKQLIKIDKPLVEADQLTNFCLKNNVALTRLGLKISVVLTSLSQKNSVANQ</sequence>
<dbReference type="AlphaFoldDB" id="L9LDN7"/>
<reference evidence="2" key="1">
    <citation type="submission" date="2012-07" db="EMBL/GenBank/DDBJ databases">
        <title>Genome of the Chinese tree shrew, a rising model animal genetically related to primates.</title>
        <authorList>
            <person name="Zhang G."/>
            <person name="Fan Y."/>
            <person name="Yao Y."/>
            <person name="Huang Z."/>
        </authorList>
    </citation>
    <scope>NUCLEOTIDE SEQUENCE [LARGE SCALE GENOMIC DNA]</scope>
</reference>
<dbReference type="EMBL" id="KB320374">
    <property type="protein sequence ID" value="ELW73013.1"/>
    <property type="molecule type" value="Genomic_DNA"/>
</dbReference>
<reference evidence="2" key="2">
    <citation type="journal article" date="2013" name="Nat. Commun.">
        <title>Genome of the Chinese tree shrew.</title>
        <authorList>
            <person name="Fan Y."/>
            <person name="Huang Z.Y."/>
            <person name="Cao C.C."/>
            <person name="Chen C.S."/>
            <person name="Chen Y.X."/>
            <person name="Fan D.D."/>
            <person name="He J."/>
            <person name="Hou H.L."/>
            <person name="Hu L."/>
            <person name="Hu X.T."/>
            <person name="Jiang X.T."/>
            <person name="Lai R."/>
            <person name="Lang Y.S."/>
            <person name="Liang B."/>
            <person name="Liao S.G."/>
            <person name="Mu D."/>
            <person name="Ma Y.Y."/>
            <person name="Niu Y.Y."/>
            <person name="Sun X.Q."/>
            <person name="Xia J.Q."/>
            <person name="Xiao J."/>
            <person name="Xiong Z.Q."/>
            <person name="Xu L."/>
            <person name="Yang L."/>
            <person name="Zhang Y."/>
            <person name="Zhao W."/>
            <person name="Zhao X.D."/>
            <person name="Zheng Y.T."/>
            <person name="Zhou J.M."/>
            <person name="Zhu Y.B."/>
            <person name="Zhang G.J."/>
            <person name="Wang J."/>
            <person name="Yao Y.G."/>
        </authorList>
    </citation>
    <scope>NUCLEOTIDE SEQUENCE [LARGE SCALE GENOMIC DNA]</scope>
</reference>
<keyword evidence="2" id="KW-1185">Reference proteome</keyword>
<name>L9LDN7_TUPCH</name>
<dbReference type="Proteomes" id="UP000011518">
    <property type="component" value="Unassembled WGS sequence"/>
</dbReference>
<proteinExistence type="predicted"/>
<dbReference type="InParanoid" id="L9LDN7"/>
<gene>
    <name evidence="1" type="ORF">TREES_T100004948</name>
</gene>
<accession>L9LDN7</accession>
<evidence type="ECO:0000313" key="2">
    <source>
        <dbReference type="Proteomes" id="UP000011518"/>
    </source>
</evidence>